<dbReference type="InterPro" id="IPR018247">
    <property type="entry name" value="EF_Hand_1_Ca_BS"/>
</dbReference>
<accession>F8AZ19</accession>
<dbReference type="GO" id="GO:0005509">
    <property type="term" value="F:calcium ion binding"/>
    <property type="evidence" value="ECO:0007669"/>
    <property type="project" value="InterPro"/>
</dbReference>
<proteinExistence type="predicted"/>
<organism evidence="2 3">
    <name type="scientific">Candidatus Protofrankia datiscae</name>
    <dbReference type="NCBI Taxonomy" id="2716812"/>
    <lineage>
        <taxon>Bacteria</taxon>
        <taxon>Bacillati</taxon>
        <taxon>Actinomycetota</taxon>
        <taxon>Actinomycetes</taxon>
        <taxon>Frankiales</taxon>
        <taxon>Frankiaceae</taxon>
        <taxon>Protofrankia</taxon>
    </lineage>
</organism>
<sequence length="186" mass="20737">MTTATSDPINIKIGQVFDTLDANQDGYVDWSDYQRLIDRHISAYRLDRNDRRVAALTATYAISWQEILRHAGSSSDRLTKDEYVAATRLASIDTSRINLIEGLPHAVFDVIDVNGDNEVSGDEFARYTQDVWGIAAPDALEAFTALDIDGDGLISRQEFIRAFREFYFSSDLHAPGSLLFGRLVGA</sequence>
<dbReference type="SMART" id="SM00054">
    <property type="entry name" value="EFh"/>
    <property type="match status" value="3"/>
</dbReference>
<reference evidence="2 3" key="1">
    <citation type="submission" date="2011-05" db="EMBL/GenBank/DDBJ databases">
        <title>Complete sequence of chromosome of Frankia symbiont of Datisca glomerata.</title>
        <authorList>
            <consortium name="US DOE Joint Genome Institute"/>
            <person name="Lucas S."/>
            <person name="Han J."/>
            <person name="Lapidus A."/>
            <person name="Cheng J.-F."/>
            <person name="Goodwin L."/>
            <person name="Pitluck S."/>
            <person name="Peters L."/>
            <person name="Mikhailova N."/>
            <person name="Chertkov O."/>
            <person name="Teshima H."/>
            <person name="Han C."/>
            <person name="Tapia R."/>
            <person name="Land M."/>
            <person name="Hauser L."/>
            <person name="Kyrpides N."/>
            <person name="Ivanova N."/>
            <person name="Pagani I."/>
            <person name="Berry A."/>
            <person name="Pawlowski K."/>
            <person name="Persson T."/>
            <person name="Vanden Heuvel B."/>
            <person name="Benson D."/>
            <person name="Woyke T."/>
        </authorList>
    </citation>
    <scope>NUCLEOTIDE SEQUENCE [LARGE SCALE GENOMIC DNA]</scope>
    <source>
        <strain evidence="3">4085684</strain>
    </source>
</reference>
<dbReference type="InterPro" id="IPR011992">
    <property type="entry name" value="EF-hand-dom_pair"/>
</dbReference>
<dbReference type="RefSeq" id="WP_013873545.1">
    <property type="nucleotide sequence ID" value="NC_015656.1"/>
</dbReference>
<evidence type="ECO:0000313" key="2">
    <source>
        <dbReference type="EMBL" id="AEH09612.1"/>
    </source>
</evidence>
<dbReference type="EMBL" id="CP002801">
    <property type="protein sequence ID" value="AEH09612.1"/>
    <property type="molecule type" value="Genomic_DNA"/>
</dbReference>
<evidence type="ECO:0000313" key="3">
    <source>
        <dbReference type="Proteomes" id="UP000001549"/>
    </source>
</evidence>
<dbReference type="STRING" id="656024.FsymDg_2208"/>
<dbReference type="Gene3D" id="1.10.238.10">
    <property type="entry name" value="EF-hand"/>
    <property type="match status" value="1"/>
</dbReference>
<dbReference type="Proteomes" id="UP000001549">
    <property type="component" value="Chromosome"/>
</dbReference>
<dbReference type="CDD" id="cd00051">
    <property type="entry name" value="EFh"/>
    <property type="match status" value="1"/>
</dbReference>
<dbReference type="Pfam" id="PF13499">
    <property type="entry name" value="EF-hand_7"/>
    <property type="match status" value="1"/>
</dbReference>
<dbReference type="KEGG" id="fsy:FsymDg_2208"/>
<dbReference type="Pfam" id="PF13202">
    <property type="entry name" value="EF-hand_5"/>
    <property type="match status" value="1"/>
</dbReference>
<keyword evidence="3" id="KW-1185">Reference proteome</keyword>
<dbReference type="eggNOG" id="COG5126">
    <property type="taxonomic scope" value="Bacteria"/>
</dbReference>
<evidence type="ECO:0000259" key="1">
    <source>
        <dbReference type="PROSITE" id="PS50222"/>
    </source>
</evidence>
<dbReference type="PROSITE" id="PS50222">
    <property type="entry name" value="EF_HAND_2"/>
    <property type="match status" value="2"/>
</dbReference>
<dbReference type="InterPro" id="IPR002048">
    <property type="entry name" value="EF_hand_dom"/>
</dbReference>
<gene>
    <name evidence="2" type="ordered locus">FsymDg_2208</name>
</gene>
<feature type="domain" description="EF-hand" evidence="1">
    <location>
        <begin position="8"/>
        <end position="43"/>
    </location>
</feature>
<feature type="domain" description="EF-hand" evidence="1">
    <location>
        <begin position="134"/>
        <end position="169"/>
    </location>
</feature>
<dbReference type="AlphaFoldDB" id="F8AZ19"/>
<protein>
    <submittedName>
        <fullName evidence="2">EF hand repeat-containing protein</fullName>
    </submittedName>
</protein>
<dbReference type="PROSITE" id="PS00018">
    <property type="entry name" value="EF_HAND_1"/>
    <property type="match status" value="2"/>
</dbReference>
<dbReference type="SUPFAM" id="SSF47473">
    <property type="entry name" value="EF-hand"/>
    <property type="match status" value="1"/>
</dbReference>
<name>F8AZ19_9ACTN</name>
<dbReference type="HOGENOM" id="CLU_096804_0_1_11"/>